<sequence length="65" mass="7329">MRLVIFHKILIGTAVLFGLGFSGWEFLSYRRTGHVEDLVISVSAVMISAALGYYLRNLKRFLALP</sequence>
<comment type="caution">
    <text evidence="2">The sequence shown here is derived from an EMBL/GenBank/DDBJ whole genome shotgun (WGS) entry which is preliminary data.</text>
</comment>
<organism evidence="2 3">
    <name type="scientific">Tectimicrobiota bacterium</name>
    <dbReference type="NCBI Taxonomy" id="2528274"/>
    <lineage>
        <taxon>Bacteria</taxon>
        <taxon>Pseudomonadati</taxon>
        <taxon>Nitrospinota/Tectimicrobiota group</taxon>
        <taxon>Candidatus Tectimicrobiota</taxon>
    </lineage>
</organism>
<keyword evidence="1" id="KW-0812">Transmembrane</keyword>
<evidence type="ECO:0000313" key="3">
    <source>
        <dbReference type="Proteomes" id="UP000741360"/>
    </source>
</evidence>
<dbReference type="EMBL" id="JACPSX010000166">
    <property type="protein sequence ID" value="MBI3015119.1"/>
    <property type="molecule type" value="Genomic_DNA"/>
</dbReference>
<proteinExistence type="predicted"/>
<reference evidence="2" key="1">
    <citation type="submission" date="2020-07" db="EMBL/GenBank/DDBJ databases">
        <title>Huge and variable diversity of episymbiotic CPR bacteria and DPANN archaea in groundwater ecosystems.</title>
        <authorList>
            <person name="He C.Y."/>
            <person name="Keren R."/>
            <person name="Whittaker M."/>
            <person name="Farag I.F."/>
            <person name="Doudna J."/>
            <person name="Cate J.H.D."/>
            <person name="Banfield J.F."/>
        </authorList>
    </citation>
    <scope>NUCLEOTIDE SEQUENCE</scope>
    <source>
        <strain evidence="2">NC_groundwater_717_Ag_S-0.2um_59_8</strain>
    </source>
</reference>
<name>A0A932GQ57_UNCTE</name>
<keyword evidence="1" id="KW-0472">Membrane</keyword>
<evidence type="ECO:0000313" key="2">
    <source>
        <dbReference type="EMBL" id="MBI3015119.1"/>
    </source>
</evidence>
<dbReference type="AlphaFoldDB" id="A0A932GQ57"/>
<evidence type="ECO:0000256" key="1">
    <source>
        <dbReference type="SAM" id="Phobius"/>
    </source>
</evidence>
<protein>
    <submittedName>
        <fullName evidence="2">Uncharacterized protein</fullName>
    </submittedName>
</protein>
<keyword evidence="1" id="KW-1133">Transmembrane helix</keyword>
<feature type="transmembrane region" description="Helical" evidence="1">
    <location>
        <begin position="38"/>
        <end position="55"/>
    </location>
</feature>
<accession>A0A932GQ57</accession>
<dbReference type="Proteomes" id="UP000741360">
    <property type="component" value="Unassembled WGS sequence"/>
</dbReference>
<gene>
    <name evidence="2" type="ORF">HYY65_08700</name>
</gene>